<gene>
    <name evidence="2" type="ORF">JBS370_LOCUS15388</name>
</gene>
<sequence length="22" mass="2457">MGDHEIGPQGLQHLADVLRQNQ</sequence>
<reference evidence="2" key="1">
    <citation type="submission" date="2021-02" db="EMBL/GenBank/DDBJ databases">
        <authorList>
            <person name="Nowell W R."/>
        </authorList>
    </citation>
    <scope>NUCLEOTIDE SEQUENCE</scope>
</reference>
<evidence type="ECO:0000313" key="2">
    <source>
        <dbReference type="EMBL" id="CAF3802522.1"/>
    </source>
</evidence>
<organism evidence="2 3">
    <name type="scientific">Rotaria sordida</name>
    <dbReference type="NCBI Taxonomy" id="392033"/>
    <lineage>
        <taxon>Eukaryota</taxon>
        <taxon>Metazoa</taxon>
        <taxon>Spiralia</taxon>
        <taxon>Gnathifera</taxon>
        <taxon>Rotifera</taxon>
        <taxon>Eurotatoria</taxon>
        <taxon>Bdelloidea</taxon>
        <taxon>Philodinida</taxon>
        <taxon>Philodinidae</taxon>
        <taxon>Rotaria</taxon>
    </lineage>
</organism>
<comment type="caution">
    <text evidence="2">The sequence shown here is derived from an EMBL/GenBank/DDBJ whole genome shotgun (WGS) entry which is preliminary data.</text>
</comment>
<evidence type="ECO:0000256" key="1">
    <source>
        <dbReference type="SAM" id="MobiDB-lite"/>
    </source>
</evidence>
<feature type="region of interest" description="Disordered" evidence="1">
    <location>
        <begin position="1"/>
        <end position="22"/>
    </location>
</feature>
<dbReference type="AlphaFoldDB" id="A0A819BFJ5"/>
<name>A0A819BFJ5_9BILA</name>
<dbReference type="EMBL" id="CAJOBD010001469">
    <property type="protein sequence ID" value="CAF3802522.1"/>
    <property type="molecule type" value="Genomic_DNA"/>
</dbReference>
<proteinExistence type="predicted"/>
<feature type="non-terminal residue" evidence="2">
    <location>
        <position position="22"/>
    </location>
</feature>
<accession>A0A819BFJ5</accession>
<protein>
    <submittedName>
        <fullName evidence="2">Uncharacterized protein</fullName>
    </submittedName>
</protein>
<dbReference type="Proteomes" id="UP000663836">
    <property type="component" value="Unassembled WGS sequence"/>
</dbReference>
<evidence type="ECO:0000313" key="3">
    <source>
        <dbReference type="Proteomes" id="UP000663836"/>
    </source>
</evidence>